<protein>
    <recommendedName>
        <fullName evidence="3">Bridge-like lipid transfer protein family member 1 C-terminal domain-containing protein</fullName>
    </recommendedName>
</protein>
<feature type="compositionally biased region" description="Basic and acidic residues" evidence="1">
    <location>
        <begin position="3285"/>
        <end position="3295"/>
    </location>
</feature>
<dbReference type="SMART" id="SM01220">
    <property type="entry name" value="FSA_C"/>
    <property type="match status" value="1"/>
</dbReference>
<dbReference type="Pfam" id="PF25039">
    <property type="entry name" value="BLTP1_M"/>
    <property type="match status" value="3"/>
</dbReference>
<dbReference type="Pfam" id="PF25040">
    <property type="entry name" value="BLTP1_C"/>
    <property type="match status" value="5"/>
</dbReference>
<feature type="region of interest" description="Disordered" evidence="1">
    <location>
        <begin position="1308"/>
        <end position="1363"/>
    </location>
</feature>
<feature type="compositionally biased region" description="Low complexity" evidence="1">
    <location>
        <begin position="3892"/>
        <end position="3906"/>
    </location>
</feature>
<dbReference type="GO" id="GO:0098793">
    <property type="term" value="C:presynapse"/>
    <property type="evidence" value="ECO:0007669"/>
    <property type="project" value="GOC"/>
</dbReference>
<feature type="region of interest" description="Disordered" evidence="1">
    <location>
        <begin position="3747"/>
        <end position="3775"/>
    </location>
</feature>
<feature type="compositionally biased region" description="Low complexity" evidence="1">
    <location>
        <begin position="1827"/>
        <end position="1843"/>
    </location>
</feature>
<feature type="region of interest" description="Disordered" evidence="1">
    <location>
        <begin position="1814"/>
        <end position="1843"/>
    </location>
</feature>
<feature type="compositionally biased region" description="Basic and acidic residues" evidence="1">
    <location>
        <begin position="4412"/>
        <end position="4425"/>
    </location>
</feature>
<keyword evidence="2" id="KW-0812">Transmembrane</keyword>
<keyword evidence="5" id="KW-1185">Reference proteome</keyword>
<feature type="compositionally biased region" description="Polar residues" evidence="1">
    <location>
        <begin position="4396"/>
        <end position="4410"/>
    </location>
</feature>
<gene>
    <name evidence="4" type="ORF">QYM36_006856</name>
</gene>
<evidence type="ECO:0000256" key="2">
    <source>
        <dbReference type="SAM" id="Phobius"/>
    </source>
</evidence>
<dbReference type="EMBL" id="JAVRJZ010000011">
    <property type="protein sequence ID" value="KAK2716504.1"/>
    <property type="molecule type" value="Genomic_DNA"/>
</dbReference>
<feature type="compositionally biased region" description="Polar residues" evidence="1">
    <location>
        <begin position="2057"/>
        <end position="2074"/>
    </location>
</feature>
<feature type="compositionally biased region" description="Acidic residues" evidence="1">
    <location>
        <begin position="3392"/>
        <end position="3407"/>
    </location>
</feature>
<feature type="region of interest" description="Disordered" evidence="1">
    <location>
        <begin position="4385"/>
        <end position="4425"/>
    </location>
</feature>
<feature type="region of interest" description="Disordered" evidence="1">
    <location>
        <begin position="3278"/>
        <end position="3306"/>
    </location>
</feature>
<feature type="compositionally biased region" description="Polar residues" evidence="1">
    <location>
        <begin position="3421"/>
        <end position="3438"/>
    </location>
</feature>
<feature type="region of interest" description="Disordered" evidence="1">
    <location>
        <begin position="1013"/>
        <end position="1034"/>
    </location>
</feature>
<feature type="region of interest" description="Disordered" evidence="1">
    <location>
        <begin position="2041"/>
        <end position="2077"/>
    </location>
</feature>
<feature type="region of interest" description="Disordered" evidence="1">
    <location>
        <begin position="3475"/>
        <end position="3521"/>
    </location>
</feature>
<dbReference type="GO" id="GO:0048488">
    <property type="term" value="P:synaptic vesicle endocytosis"/>
    <property type="evidence" value="ECO:0007669"/>
    <property type="project" value="TreeGrafter"/>
</dbReference>
<dbReference type="InterPro" id="IPR056741">
    <property type="entry name" value="BLTP1_M"/>
</dbReference>
<feature type="compositionally biased region" description="Basic and acidic residues" evidence="1">
    <location>
        <begin position="1187"/>
        <end position="1199"/>
    </location>
</feature>
<evidence type="ECO:0000256" key="1">
    <source>
        <dbReference type="SAM" id="MobiDB-lite"/>
    </source>
</evidence>
<comment type="caution">
    <text evidence="4">The sequence shown here is derived from an EMBL/GenBank/DDBJ whole genome shotgun (WGS) entry which is preliminary data.</text>
</comment>
<dbReference type="Proteomes" id="UP001187531">
    <property type="component" value="Unassembled WGS sequence"/>
</dbReference>
<feature type="domain" description="Bridge-like lipid transfer protein family member 1 C-terminal" evidence="3">
    <location>
        <begin position="3903"/>
        <end position="4511"/>
    </location>
</feature>
<feature type="compositionally biased region" description="Polar residues" evidence="1">
    <location>
        <begin position="1013"/>
        <end position="1027"/>
    </location>
</feature>
<feature type="region of interest" description="Disordered" evidence="1">
    <location>
        <begin position="2626"/>
        <end position="2648"/>
    </location>
</feature>
<evidence type="ECO:0000313" key="5">
    <source>
        <dbReference type="Proteomes" id="UP001187531"/>
    </source>
</evidence>
<reference evidence="4" key="1">
    <citation type="submission" date="2023-07" db="EMBL/GenBank/DDBJ databases">
        <title>Chromosome-level genome assembly of Artemia franciscana.</title>
        <authorList>
            <person name="Jo E."/>
        </authorList>
    </citation>
    <scope>NUCLEOTIDE SEQUENCE</scope>
    <source>
        <tissue evidence="4">Whole body</tissue>
    </source>
</reference>
<accession>A0AA88L871</accession>
<feature type="transmembrane region" description="Helical" evidence="2">
    <location>
        <begin position="25"/>
        <end position="45"/>
    </location>
</feature>
<keyword evidence="2" id="KW-0472">Membrane</keyword>
<dbReference type="InterPro" id="IPR047104">
    <property type="entry name" value="BLTP1_N"/>
</dbReference>
<feature type="compositionally biased region" description="Low complexity" evidence="1">
    <location>
        <begin position="1344"/>
        <end position="1363"/>
    </location>
</feature>
<feature type="region of interest" description="Disordered" evidence="1">
    <location>
        <begin position="2099"/>
        <end position="2141"/>
    </location>
</feature>
<dbReference type="PANTHER" id="PTHR31640:SF1">
    <property type="entry name" value="BRIDGE-LIKE LIPID TRANSFER PROTEIN FAMILY MEMBER 1"/>
    <property type="match status" value="1"/>
</dbReference>
<feature type="compositionally biased region" description="Polar residues" evidence="1">
    <location>
        <begin position="1201"/>
        <end position="1211"/>
    </location>
</feature>
<dbReference type="Pfam" id="PF20413">
    <property type="entry name" value="BLTP1_N"/>
    <property type="match status" value="1"/>
</dbReference>
<keyword evidence="2" id="KW-1133">Transmembrane helix</keyword>
<name>A0AA88L871_ARTSF</name>
<feature type="region of interest" description="Disordered" evidence="1">
    <location>
        <begin position="3365"/>
        <end position="3444"/>
    </location>
</feature>
<feature type="region of interest" description="Disordered" evidence="1">
    <location>
        <begin position="1185"/>
        <end position="1257"/>
    </location>
</feature>
<sequence length="4529" mass="505430">MSNSTNSSWQDNFSISEEDLKKPGFILHLGSLLLAVIWLLFLVFYSSRVYGHLLTKILNKFILSSGYLSLDSISWNFLAGKLMFKNLVYVTEDFSIRVQDGFTIFKWWRPFVPEGASEGHHTFLSRIALYLYGLEVHVYNRSYLYAELEEYFEIEPVIFAKAATDRRNKGGGSERLLNERRDLDSRYEPFYVTKMWRALFPTIKAHLFSARVVFGNRLSPTSLVLSMEEGHVVYTTKPAVTPVDPFMHAISCDAENFSILLARNETYQGILEEPPRFMGEGFVIFSSNSVQLYFRLDEAGLVEESPQLVELANGETEELRPPICGLDIKCGKDTNFRYGPWVDRQKDQLYKIFYPQSYQSLQLTRPAVPGERRRLHSFDIRLSMLNQATFDILFSKQRETKAFHIIANQGSYMEISIPWIVKEEGYTIKVDGQLFLVEASTSLSFRNLAECERLEISVSMHYPLLWNDYQCWNFTIGGSRMSTYIIYDHKEFFQDLIADWSSKSMPDILQFIPYTWNFSVKFNEFETVIPANQYNWIDCASQAQENMYVGVCGDLFDLSFSLSFVDFLPEQHLLQFWIQGEVLELYLYLPPVNTNRDLLQTLMKEAKFVEVPGRPSFSKLKNRYQRYIKLSEGWLHCWSVPIIALKFDFNYHPMSPPGPPALSLMSTPEREFVLLTPIRAPDKNQGGKLVRHQNNVEPSLLEPDSIYVELEIGPSIIRFTGTLLLALVRLKDNIFGEDEHITDMDPAADKAKVNEALEPDPEMDVRLYRPLKVSVSLIMHDIEAHLVTACRTGQTCPVIFVEQLAFEMDKSYSDTKLQVLLSPILMSCSDPIDRLAADAHLKDGFVIVDGFQFRGHALFSDEGRRIDEETIEYGWLMDFHVSSILAKLTLSQVLHLGDCVQSMLHMLIDEENNVVTPNTLNLCHHGHNNAACQSAVNGAVCPSVSQLRYVVAKFSLDFTEIYLVEFGTAIKFELDPVTANYCNLHSSNSQGGATSIMQKIKIRQYLASNIQQSGDRISNRSNSTADSGRSRTSEWTNRIRIGSETGSKIDGDAAWLEIGLVDLGPINCDFAMSLATKGMPVDGLQRAFLKLHDTKTQRLWFLWSTDEVLNTSATGPLVRRCGCNDGCAFFGCRRSQGSVNSQPPSDRVIEEYFSGESLINRGKSLISSGLESMAALNRLSSSTLIEGSHDDSKEEDGARKGSSTESSNSEDTLIIRELPSKWNRSAGPGRTCSSSVLSRERNEFDGVTNSLQKPQIDREISLSTPAVNNSRSSLVRMQNVTPTPSLDAQGSVRSSEYNSELFLSAEEYDSDSTIGNESDDDSERQLMIRKKTGPGTSAVRKSISRMGSNSSLSSTSSFSSAVSSQNDRELSLVDLRMQSSKPVSQSPLLMGTYMNHLTQVYCTKWKSEKTITRQGIRKDFYKLPKFSQVTQGFTTLQMIHREHKNVPPTPSPYLPHKQRRVSSESPWESPIISGTQSETNENDLEEALVFDKCSVNCNTIVVKVRGPVNIMLTPLVLDSLQRFLDTAAEHKSHSISVLTSARSSCINTVLQGHSFLPESVVEPSNSEISKKISRAVESSSKWKYSNMKKSFTNIVAVQTQGSLSLDKINIGVLQVGVVEELISFSALDSPCDLVCVSLLGACIENLTIVAQTKKHIVQSYQSRTCQTITQNFKTTKRSSKKIKRQEQSRPDQIVLVLNQVKEDQNLLVLNTKRVHTQLRRLRNESATLQREAVITAIPPRCSKVMFTFDSKDFEAMKRDMGDSLKRVDIKDLDRPSEFGLIMLEFGVENITGKIIKKYPQLEFLHEEVNAQRLQSISEDSESPLPQKSFRTTSFTTKPSTSTATKVKTNPVEKQETTNCVAQVGGVWFGFAAPPKTPITKKIEYTRLDWNLLSTTSPAISAWISCTDRFILSMKHYNHLQRRWNLGVMAVLMAENLDLPRQDIPKKSKYSYFSSKSLAVREDPSVRLCILLQTFLSEGKPDFPEEALHEHHLPPPDTTQQGIIVLLRQWKGSFIVPPVIENNVAPSKKGFLHVNFNRSKLERKKSDKSSEGSIAGCESNSGGSTAGKNSSQSSLPKVEEGIVQHAALSDWLDARNPLLSSSQRRKSSPVPSFGVFGSRNPTPLFGDHPSESGGLSTPTTGHRHDALAESYEERHNSSGGNANFVPEVSFKASFQRAGIASGSFLKKFQRSESTGGGSPLPPTAQIHRLNPGLDAQVVFAPMLSALKIPCEKQSHNSFSISGSVSVVSGVDEFKVDLFESEFTVTSNKGLKGKRPLGKFSISLPPEIPAFTCEKITFEAEAKGRQNDIGDDKNDSNTTVSFNIGVGFIAQQVNMPLLRLAHQIYTMYNNAQNASNQLHEDIPLRSMPLTIPNSESDASEVVMSSASESSQVLPDLERRNFSRASSTNNDSPYVRSGGTSINASLTALRIMPRTVPKSWKKIFQLLDLYKAVPNLDIVFHRVDEKLIRQRKSTRTSQKQTEKSRYSAAVFGVIRFARVRLLATLSGLKLEADLSNIQSSLNYKQGLSTTLQKPDIENSLSCHLGQAMIVLLEGIAPNQQTVVKFTVGKSQGLYSVQSKSSDDLNSALLSVGLISVDIPQHPAVLHGMMTRGTKELSTTLQEFRNNRISSRSTRTTSDDVPNFQKPSPFPEKRMGSTLRYLPETDFFQPLAIQFSVMVDRIVVSAALLPSLEAEYQMESLVSSGVTGSQAKFTLDLNKHSLSFNTKLESSRQIPPSACISLPSIHGEAEYLQESISSDKSLESKMVLRKGGYIKATADIGILEHSLTTDLLNHLVLVQKVFMQEINEVLQKVSGGDKLVPIWEEEVDLSSSKRLLYTLTIHMKGIQLTATTATNSAVRLETDHLELQISNRVENVSGASKLKAAGKHIESLKKLYMSASVDFNLSLGQIIQNILFEEAEPEYMPSAFFRTKVGFRNALENQVGENEGSGEEVLLLSLIRPLIYLQPEAVDKAILVWLNYKNAYEYWKEQRSDLGRDSNFSADLFIDRMMSQKRVEEVDPMFLEVSVDDMGICLPLQQLTSIGMKNLNNTCNEIETTSAAVLTLESSKISACIAGCFVSKGEFGNLCLRFDDDFALNFDDWKPDTTRSLPMNRCVVSRGTYEICSKTIPQQSDGGNIKWFLNVGWQMEGLDAHLDINIGRQLAALGRTLTRLTEGEEEVILSTAPSTEDEAEDIENVESSKYYLGVELRRPRQLTVDGGRNSRQPGSSVAKRSTMIIKHAVIAQEKLIKELKASGASTKRIEDESKKLKELESLALKHIKRNIAKKSKRGGEKSSEIKSKSASGAAVIPNSKGRVRSASLYVASSHQGSVPDLNQSKTKSFHIPPIRILSENDDEISFEEGSVSGMTSRLSTSRFQRSHTVTCSSLGPHRGSIHDSEDDVDEDQSDEDLEILESLSSPDVGDTYSLPSISETSSGRQSSAAHTRQPEPNIDLELNVKVIISNGKCVLYTEDYRDIDQRKLRKDRSYSSDNEPPSYHDPQSPGSMRKKFETRYPGSSSKGKNFMAAPSSHVDRTVLHIPGLDIKVLYESRMISDENDQQRAVLTPPISGSLNNSVKKGLIKKASLLTWMSLERFPEETVVSPQILDFVEKALEPIPVPIPAAKPQNLDEGSRPSVFTLDLDGSSVADSSNSGSYGSFPVDVVVYFHMQPSALRFSSLPVSRVECLLRLPSLHLVFSSKRIENDQFEGEFANMKGSPQPGSMLPIGAVGGLSVTGCLSDFSFSVFHPYGGRKGPLKQRDGNATPSTPAGDDTASSSSESERKDSLSVNVEFVKFALSRSRKVEYVDAANPEAGTKAIIRFSTIIDIGSASFKYDMRRLPEILAFPKAWYRRSIVRRVFLGDSIKTEDADETISTKEESEESQNIGSRQARPSPKLPESLQSKTASESKSSGSSRRRKNVQISQWETVVVYAINFQKLIVHMNMGNVMGNILWQTTNLGCDGKLSISSSGHKNLSVGCRLEESSLDAKGGIVGGCFDINCLVISAEVHEDPNVKPEHLADLHLHTLNCRLDYMGSSTLVSRISSLTASIKDEWRLDNLDERRSAPESVRTAILLNGDLSWDQFQMLISRSTTVDVIKMYIKLEEFFLQQFRSSRKLFSNIQQPKRPSMNSLKWKNDKVPLDKSQDAPTVEAQHHRHWQPALRQVSGLLIETLTRPLPASGTILGGTFEFHGGHISLACFNGVNFKAKSWAVFSMKDPFIRFTTEANEVNDDGVKIAQSLSFTLGLSQDQKDASKAMVSRVSRSQMFPPQCKTLQDWFSYAFASSDLDDVEKFPIIRKDVSSIDPADKRLSARKNDFSHQKDVIFEFPSLQIHLKTAHLQGPRVPELEEPRPIIECSFITDFEDHILISFDGEMILFLHDLITSYLKEKEKLTTSTSTGRPQGPASSSTSEEPPQSATGLDKENDSVEPVASHEDSKKRVVIITEEDWRTFECKTWHLEPAFRLLAFTGQKIQPIGVDFILNKLGFSHARTTIPKWLQRGAMDPLDKLLAILMAKALTVISKKVDTTDTKKDSQPSL</sequence>
<evidence type="ECO:0000313" key="4">
    <source>
        <dbReference type="EMBL" id="KAK2716504.1"/>
    </source>
</evidence>
<dbReference type="PANTHER" id="PTHR31640">
    <property type="entry name" value="TRANSMEMBRANE PROTEIN KIAA1109"/>
    <property type="match status" value="1"/>
</dbReference>
<organism evidence="4 5">
    <name type="scientific">Artemia franciscana</name>
    <name type="common">Brine shrimp</name>
    <name type="synonym">Artemia sanfranciscana</name>
    <dbReference type="NCBI Taxonomy" id="6661"/>
    <lineage>
        <taxon>Eukaryota</taxon>
        <taxon>Metazoa</taxon>
        <taxon>Ecdysozoa</taxon>
        <taxon>Arthropoda</taxon>
        <taxon>Crustacea</taxon>
        <taxon>Branchiopoda</taxon>
        <taxon>Anostraca</taxon>
        <taxon>Artemiidae</taxon>
        <taxon>Artemia</taxon>
    </lineage>
</organism>
<feature type="compositionally biased region" description="Polar residues" evidence="1">
    <location>
        <begin position="3365"/>
        <end position="3381"/>
    </location>
</feature>
<feature type="transmembrane region" description="Helical" evidence="2">
    <location>
        <begin position="57"/>
        <end position="78"/>
    </location>
</feature>
<evidence type="ECO:0000259" key="3">
    <source>
        <dbReference type="SMART" id="SM01220"/>
    </source>
</evidence>
<feature type="region of interest" description="Disordered" evidence="1">
    <location>
        <begin position="3862"/>
        <end position="3911"/>
    </location>
</feature>
<proteinExistence type="predicted"/>
<dbReference type="InterPro" id="IPR033616">
    <property type="entry name" value="BLTP1"/>
</dbReference>
<dbReference type="InterPro" id="IPR056742">
    <property type="entry name" value="BLTP1_C"/>
</dbReference>